<dbReference type="Pfam" id="PF13561">
    <property type="entry name" value="adh_short_C2"/>
    <property type="match status" value="1"/>
</dbReference>
<dbReference type="EMBL" id="JAWRVE010000013">
    <property type="protein sequence ID" value="KAL1877870.1"/>
    <property type="molecule type" value="Genomic_DNA"/>
</dbReference>
<protein>
    <recommendedName>
        <fullName evidence="6">NAD(P)-binding protein</fullName>
    </recommendedName>
</protein>
<dbReference type="PANTHER" id="PTHR42760">
    <property type="entry name" value="SHORT-CHAIN DEHYDROGENASES/REDUCTASES FAMILY MEMBER"/>
    <property type="match status" value="1"/>
</dbReference>
<dbReference type="Gene3D" id="3.40.50.720">
    <property type="entry name" value="NAD(P)-binding Rossmann-like Domain"/>
    <property type="match status" value="1"/>
</dbReference>
<accession>A0ABR3XPF1</accession>
<dbReference type="PRINTS" id="PR00081">
    <property type="entry name" value="GDHRDH"/>
</dbReference>
<name>A0ABR3XPF1_9PEZI</name>
<dbReference type="InterPro" id="IPR020904">
    <property type="entry name" value="Sc_DH/Rdtase_CS"/>
</dbReference>
<sequence length="263" mass="27706">MENSSQSSPPMSALGVPGYALVTGGASGIGRAIVLLLAREACAGIAVADINADALEAVKEELVAIATNKDFKCIIVNVDVRDESSVTNLVKQAVESFGRIDYAVNCAGIGLKKPLADTDLKDWDRMMGINLTGVFLCMKAEINQMMAQGPIVAHGAYAPMQRGAIVNIASLSAVAGLRHSGAYTAAKHGVAGITRTASLDYPEVKCNCIAPGYIKTPLTDAPGAMRDNALIKVNDWTPMKRFGLPEEIAEGVVWLLGSRSNFL</sequence>
<keyword evidence="5" id="KW-1185">Reference proteome</keyword>
<dbReference type="Proteomes" id="UP001583177">
    <property type="component" value="Unassembled WGS sequence"/>
</dbReference>
<keyword evidence="3" id="KW-0560">Oxidoreductase</keyword>
<dbReference type="SUPFAM" id="SSF51735">
    <property type="entry name" value="NAD(P)-binding Rossmann-fold domains"/>
    <property type="match status" value="1"/>
</dbReference>
<evidence type="ECO:0000256" key="3">
    <source>
        <dbReference type="ARBA" id="ARBA00023002"/>
    </source>
</evidence>
<dbReference type="CDD" id="cd05233">
    <property type="entry name" value="SDR_c"/>
    <property type="match status" value="1"/>
</dbReference>
<evidence type="ECO:0000313" key="5">
    <source>
        <dbReference type="Proteomes" id="UP001583177"/>
    </source>
</evidence>
<proteinExistence type="inferred from homology"/>
<evidence type="ECO:0000313" key="4">
    <source>
        <dbReference type="EMBL" id="KAL1877870.1"/>
    </source>
</evidence>
<gene>
    <name evidence="4" type="ORF">Daus18300_002223</name>
</gene>
<comment type="caution">
    <text evidence="4">The sequence shown here is derived from an EMBL/GenBank/DDBJ whole genome shotgun (WGS) entry which is preliminary data.</text>
</comment>
<comment type="similarity">
    <text evidence="1">Belongs to the short-chain dehydrogenases/reductases (SDR) family.</text>
</comment>
<organism evidence="4 5">
    <name type="scientific">Diaporthe australafricana</name>
    <dbReference type="NCBI Taxonomy" id="127596"/>
    <lineage>
        <taxon>Eukaryota</taxon>
        <taxon>Fungi</taxon>
        <taxon>Dikarya</taxon>
        <taxon>Ascomycota</taxon>
        <taxon>Pezizomycotina</taxon>
        <taxon>Sordariomycetes</taxon>
        <taxon>Sordariomycetidae</taxon>
        <taxon>Diaporthales</taxon>
        <taxon>Diaporthaceae</taxon>
        <taxon>Diaporthe</taxon>
    </lineage>
</organism>
<keyword evidence="2" id="KW-0521">NADP</keyword>
<reference evidence="4 5" key="1">
    <citation type="journal article" date="2024" name="IMA Fungus">
        <title>IMA Genome - F19 : A genome assembly and annotation guide to empower mycologists, including annotated draft genome sequences of Ceratocystis pirilliformis, Diaporthe australafricana, Fusarium ophioides, Paecilomyces lecythidis, and Sporothrix stenoceras.</title>
        <authorList>
            <person name="Aylward J."/>
            <person name="Wilson A.M."/>
            <person name="Visagie C.M."/>
            <person name="Spraker J."/>
            <person name="Barnes I."/>
            <person name="Buitendag C."/>
            <person name="Ceriani C."/>
            <person name="Del Mar Angel L."/>
            <person name="du Plessis D."/>
            <person name="Fuchs T."/>
            <person name="Gasser K."/>
            <person name="Kramer D."/>
            <person name="Li W."/>
            <person name="Munsamy K."/>
            <person name="Piso A."/>
            <person name="Price J.L."/>
            <person name="Sonnekus B."/>
            <person name="Thomas C."/>
            <person name="van der Nest A."/>
            <person name="van Dijk A."/>
            <person name="van Heerden A."/>
            <person name="van Vuuren N."/>
            <person name="Yilmaz N."/>
            <person name="Duong T.A."/>
            <person name="van der Merwe N.A."/>
            <person name="Wingfield M.J."/>
            <person name="Wingfield B.D."/>
        </authorList>
    </citation>
    <scope>NUCLEOTIDE SEQUENCE [LARGE SCALE GENOMIC DNA]</scope>
    <source>
        <strain evidence="4 5">CMW 18300</strain>
    </source>
</reference>
<dbReference type="InterPro" id="IPR002347">
    <property type="entry name" value="SDR_fam"/>
</dbReference>
<evidence type="ECO:0008006" key="6">
    <source>
        <dbReference type="Google" id="ProtNLM"/>
    </source>
</evidence>
<dbReference type="PRINTS" id="PR00080">
    <property type="entry name" value="SDRFAMILY"/>
</dbReference>
<dbReference type="PANTHER" id="PTHR42760:SF133">
    <property type="entry name" value="3-OXOACYL-[ACYL-CARRIER-PROTEIN] REDUCTASE"/>
    <property type="match status" value="1"/>
</dbReference>
<dbReference type="PROSITE" id="PS00061">
    <property type="entry name" value="ADH_SHORT"/>
    <property type="match status" value="1"/>
</dbReference>
<evidence type="ECO:0000256" key="2">
    <source>
        <dbReference type="ARBA" id="ARBA00022857"/>
    </source>
</evidence>
<dbReference type="InterPro" id="IPR036291">
    <property type="entry name" value="NAD(P)-bd_dom_sf"/>
</dbReference>
<evidence type="ECO:0000256" key="1">
    <source>
        <dbReference type="ARBA" id="ARBA00006484"/>
    </source>
</evidence>